<evidence type="ECO:0000256" key="1">
    <source>
        <dbReference type="SAM" id="Coils"/>
    </source>
</evidence>
<reference evidence="2" key="1">
    <citation type="submission" date="2022-11" db="EMBL/GenBank/DDBJ databases">
        <title>Centuries of genome instability and evolution in soft-shell clam transmissible cancer (bioRxiv).</title>
        <authorList>
            <person name="Hart S.F.M."/>
            <person name="Yonemitsu M.A."/>
            <person name="Giersch R.M."/>
            <person name="Beal B.F."/>
            <person name="Arriagada G."/>
            <person name="Davis B.W."/>
            <person name="Ostrander E.A."/>
            <person name="Goff S.P."/>
            <person name="Metzger M.J."/>
        </authorList>
    </citation>
    <scope>NUCLEOTIDE SEQUENCE</scope>
    <source>
        <strain evidence="2">MELC-2E11</strain>
        <tissue evidence="2">Siphon/mantle</tissue>
    </source>
</reference>
<dbReference type="Proteomes" id="UP001164746">
    <property type="component" value="Chromosome 6"/>
</dbReference>
<feature type="coiled-coil region" evidence="1">
    <location>
        <begin position="101"/>
        <end position="128"/>
    </location>
</feature>
<dbReference type="EMBL" id="CP111017">
    <property type="protein sequence ID" value="WAR08963.1"/>
    <property type="molecule type" value="Genomic_DNA"/>
</dbReference>
<sequence length="164" mass="19166">MFLVAFTFFTAFGDGELSMEKLEMTIKLIEHDINGMKRKVWIELPEQLYRLEKELSNRSFVESNVHNDSAGKCDSSVKPLQNIDNLHDRLTKAFEAEKVRAKITEIKLEQLESTLNKYLENVERINANNLKIRVLKEEISKIVQSDTNRWQIIQTLQLQLKKNS</sequence>
<evidence type="ECO:0000313" key="2">
    <source>
        <dbReference type="EMBL" id="WAR08963.1"/>
    </source>
</evidence>
<organism evidence="2 3">
    <name type="scientific">Mya arenaria</name>
    <name type="common">Soft-shell clam</name>
    <dbReference type="NCBI Taxonomy" id="6604"/>
    <lineage>
        <taxon>Eukaryota</taxon>
        <taxon>Metazoa</taxon>
        <taxon>Spiralia</taxon>
        <taxon>Lophotrochozoa</taxon>
        <taxon>Mollusca</taxon>
        <taxon>Bivalvia</taxon>
        <taxon>Autobranchia</taxon>
        <taxon>Heteroconchia</taxon>
        <taxon>Euheterodonta</taxon>
        <taxon>Imparidentia</taxon>
        <taxon>Neoheterodontei</taxon>
        <taxon>Myida</taxon>
        <taxon>Myoidea</taxon>
        <taxon>Myidae</taxon>
        <taxon>Mya</taxon>
    </lineage>
</organism>
<keyword evidence="3" id="KW-1185">Reference proteome</keyword>
<accession>A0ABY7EJZ4</accession>
<gene>
    <name evidence="2" type="ORF">MAR_018921</name>
</gene>
<keyword evidence="1" id="KW-0175">Coiled coil</keyword>
<name>A0ABY7EJZ4_MYAAR</name>
<protein>
    <submittedName>
        <fullName evidence="2">Uncharacterized protein</fullName>
    </submittedName>
</protein>
<proteinExistence type="predicted"/>
<evidence type="ECO:0000313" key="3">
    <source>
        <dbReference type="Proteomes" id="UP001164746"/>
    </source>
</evidence>